<evidence type="ECO:0000256" key="1">
    <source>
        <dbReference type="ARBA" id="ARBA00010716"/>
    </source>
</evidence>
<evidence type="ECO:0000256" key="2">
    <source>
        <dbReference type="ARBA" id="ARBA00022801"/>
    </source>
</evidence>
<protein>
    <recommendedName>
        <fullName evidence="5">N-acetylglucosamine-6-phosphate deacetylase</fullName>
    </recommendedName>
</protein>
<keyword evidence="2" id="KW-0378">Hydrolase</keyword>
<proteinExistence type="inferred from homology"/>
<evidence type="ECO:0000313" key="3">
    <source>
        <dbReference type="EMBL" id="GMA36386.1"/>
    </source>
</evidence>
<comment type="similarity">
    <text evidence="1">Belongs to the metallo-dependent hydrolases superfamily. NagA family.</text>
</comment>
<comment type="caution">
    <text evidence="3">The sequence shown here is derived from an EMBL/GenBank/DDBJ whole genome shotgun (WGS) entry which is preliminary data.</text>
</comment>
<organism evidence="3 4">
    <name type="scientific">Demequina litorisediminis</name>
    <dbReference type="NCBI Taxonomy" id="1849022"/>
    <lineage>
        <taxon>Bacteria</taxon>
        <taxon>Bacillati</taxon>
        <taxon>Actinomycetota</taxon>
        <taxon>Actinomycetes</taxon>
        <taxon>Micrococcales</taxon>
        <taxon>Demequinaceae</taxon>
        <taxon>Demequina</taxon>
    </lineage>
</organism>
<dbReference type="Proteomes" id="UP001157125">
    <property type="component" value="Unassembled WGS sequence"/>
</dbReference>
<name>A0ABQ6IF80_9MICO</name>
<dbReference type="RefSeq" id="WP_284328537.1">
    <property type="nucleotide sequence ID" value="NZ_BSUN01000001.1"/>
</dbReference>
<accession>A0ABQ6IF80</accession>
<evidence type="ECO:0008006" key="5">
    <source>
        <dbReference type="Google" id="ProtNLM"/>
    </source>
</evidence>
<sequence length="114" mass="11404">MRRWTTIACRSSLIADGIHLDPALIAAVFRAAPGRVVLVTDAMAAAAASDGDYVLGDLAVEVRDGKAVLAGTDTIAGSTLTLARAIEVCVAAGVPHAQAVAAASDVPRAVLGLA</sequence>
<dbReference type="PANTHER" id="PTHR11113">
    <property type="entry name" value="N-ACETYLGLUCOSAMINE-6-PHOSPHATE DEACETYLASE"/>
    <property type="match status" value="1"/>
</dbReference>
<dbReference type="InterPro" id="IPR032466">
    <property type="entry name" value="Metal_Hydrolase"/>
</dbReference>
<dbReference type="Gene3D" id="3.20.20.140">
    <property type="entry name" value="Metal-dependent hydrolases"/>
    <property type="match status" value="1"/>
</dbReference>
<evidence type="ECO:0000313" key="4">
    <source>
        <dbReference type="Proteomes" id="UP001157125"/>
    </source>
</evidence>
<reference evidence="4" key="1">
    <citation type="journal article" date="2019" name="Int. J. Syst. Evol. Microbiol.">
        <title>The Global Catalogue of Microorganisms (GCM) 10K type strain sequencing project: providing services to taxonomists for standard genome sequencing and annotation.</title>
        <authorList>
            <consortium name="The Broad Institute Genomics Platform"/>
            <consortium name="The Broad Institute Genome Sequencing Center for Infectious Disease"/>
            <person name="Wu L."/>
            <person name="Ma J."/>
        </authorList>
    </citation>
    <scope>NUCLEOTIDE SEQUENCE [LARGE SCALE GENOMIC DNA]</scope>
    <source>
        <strain evidence="4">NBRC 112299</strain>
    </source>
</reference>
<dbReference type="SUPFAM" id="SSF51556">
    <property type="entry name" value="Metallo-dependent hydrolases"/>
    <property type="match status" value="1"/>
</dbReference>
<dbReference type="EMBL" id="BSUN01000001">
    <property type="protein sequence ID" value="GMA36386.1"/>
    <property type="molecule type" value="Genomic_DNA"/>
</dbReference>
<gene>
    <name evidence="3" type="ORF">GCM10025876_25900</name>
</gene>
<keyword evidence="4" id="KW-1185">Reference proteome</keyword>
<dbReference type="PANTHER" id="PTHR11113:SF14">
    <property type="entry name" value="N-ACETYLGLUCOSAMINE-6-PHOSPHATE DEACETYLASE"/>
    <property type="match status" value="1"/>
</dbReference>